<evidence type="ECO:0000256" key="2">
    <source>
        <dbReference type="ARBA" id="ARBA00023125"/>
    </source>
</evidence>
<dbReference type="SUPFAM" id="SSF46689">
    <property type="entry name" value="Homeodomain-like"/>
    <property type="match status" value="1"/>
</dbReference>
<evidence type="ECO:0000313" key="5">
    <source>
        <dbReference type="EMBL" id="MEJ8476444.1"/>
    </source>
</evidence>
<evidence type="ECO:0000313" key="6">
    <source>
        <dbReference type="Proteomes" id="UP001385499"/>
    </source>
</evidence>
<keyword evidence="2" id="KW-0238">DNA-binding</keyword>
<dbReference type="InterPro" id="IPR018060">
    <property type="entry name" value="HTH_AraC"/>
</dbReference>
<feature type="domain" description="HTH araC/xylS-type" evidence="4">
    <location>
        <begin position="221"/>
        <end position="318"/>
    </location>
</feature>
<dbReference type="Pfam" id="PF12833">
    <property type="entry name" value="HTH_18"/>
    <property type="match status" value="1"/>
</dbReference>
<sequence length="318" mass="35648">MLQTYKAVIRVLDLDEQKLMEMAGLPVTFLQTTQSVTGKQRLALDLAIERLSARPDLAYHLAMFRARTPRAASSLAFASCATVERGLERLSLLKRSAEGISFFTKRLQDRLRIEIKPRAPDITILHWEALCELLFIVELCRTHSARMIKPSAVGIMDAAKLRFEDIAYLGVAPTNSSVVFLELPLSDANLPLLTASNSPSAMDVAWIEANASPSPAPSSSEQVKQALKERLPAGQSSIQDIARHLNINVRKLQRQLKTEGRSFRGLLEETRRELSAHYLKEEQRPVSEVSYLLGYQDQNSFYRAFKGWTGTTTTSWSD</sequence>
<dbReference type="Proteomes" id="UP001385499">
    <property type="component" value="Unassembled WGS sequence"/>
</dbReference>
<gene>
    <name evidence="5" type="ORF">V6575_20325</name>
</gene>
<dbReference type="EMBL" id="JBAKIA010000019">
    <property type="protein sequence ID" value="MEJ8476444.1"/>
    <property type="molecule type" value="Genomic_DNA"/>
</dbReference>
<name>A0ABU8TQK9_9HYPH</name>
<dbReference type="Gene3D" id="1.10.10.60">
    <property type="entry name" value="Homeodomain-like"/>
    <property type="match status" value="1"/>
</dbReference>
<dbReference type="InterPro" id="IPR009057">
    <property type="entry name" value="Homeodomain-like_sf"/>
</dbReference>
<organism evidence="5 6">
    <name type="scientific">Roseibium algae</name>
    <dbReference type="NCBI Taxonomy" id="3123038"/>
    <lineage>
        <taxon>Bacteria</taxon>
        <taxon>Pseudomonadati</taxon>
        <taxon>Pseudomonadota</taxon>
        <taxon>Alphaproteobacteria</taxon>
        <taxon>Hyphomicrobiales</taxon>
        <taxon>Stappiaceae</taxon>
        <taxon>Roseibium</taxon>
    </lineage>
</organism>
<evidence type="ECO:0000256" key="3">
    <source>
        <dbReference type="ARBA" id="ARBA00023163"/>
    </source>
</evidence>
<dbReference type="PROSITE" id="PS01124">
    <property type="entry name" value="HTH_ARAC_FAMILY_2"/>
    <property type="match status" value="1"/>
</dbReference>
<accession>A0ABU8TQK9</accession>
<proteinExistence type="predicted"/>
<reference evidence="5 6" key="1">
    <citation type="submission" date="2024-02" db="EMBL/GenBank/DDBJ databases">
        <title>Roseibium algae sp. nov., isolated from marine alga (Grateloupia sp.), showing potential in myo-inositol conversion.</title>
        <authorList>
            <person name="Wang Y."/>
        </authorList>
    </citation>
    <scope>NUCLEOTIDE SEQUENCE [LARGE SCALE GENOMIC DNA]</scope>
    <source>
        <strain evidence="5 6">H3510</strain>
    </source>
</reference>
<dbReference type="PANTHER" id="PTHR47894:SF1">
    <property type="entry name" value="HTH-TYPE TRANSCRIPTIONAL REGULATOR VQSM"/>
    <property type="match status" value="1"/>
</dbReference>
<comment type="caution">
    <text evidence="5">The sequence shown here is derived from an EMBL/GenBank/DDBJ whole genome shotgun (WGS) entry which is preliminary data.</text>
</comment>
<evidence type="ECO:0000259" key="4">
    <source>
        <dbReference type="PROSITE" id="PS01124"/>
    </source>
</evidence>
<dbReference type="InterPro" id="IPR032687">
    <property type="entry name" value="AraC-type_N"/>
</dbReference>
<keyword evidence="6" id="KW-1185">Reference proteome</keyword>
<evidence type="ECO:0000256" key="1">
    <source>
        <dbReference type="ARBA" id="ARBA00023015"/>
    </source>
</evidence>
<protein>
    <submittedName>
        <fullName evidence="5">Helix-turn-helix domain-containing protein</fullName>
    </submittedName>
</protein>
<dbReference type="RefSeq" id="WP_340276985.1">
    <property type="nucleotide sequence ID" value="NZ_JBAKIA010000019.1"/>
</dbReference>
<keyword evidence="1" id="KW-0805">Transcription regulation</keyword>
<dbReference type="Pfam" id="PF12625">
    <property type="entry name" value="Arabinose_bd"/>
    <property type="match status" value="1"/>
</dbReference>
<dbReference type="PANTHER" id="PTHR47894">
    <property type="entry name" value="HTH-TYPE TRANSCRIPTIONAL REGULATOR GADX"/>
    <property type="match status" value="1"/>
</dbReference>
<dbReference type="SMART" id="SM00342">
    <property type="entry name" value="HTH_ARAC"/>
    <property type="match status" value="1"/>
</dbReference>
<keyword evidence="3" id="KW-0804">Transcription</keyword>